<protein>
    <submittedName>
        <fullName evidence="2 4">Uncharacterized protein</fullName>
    </submittedName>
</protein>
<reference evidence="2 3" key="2">
    <citation type="submission" date="2018-11" db="EMBL/GenBank/DDBJ databases">
        <authorList>
            <consortium name="Pathogen Informatics"/>
        </authorList>
    </citation>
    <scope>NUCLEOTIDE SEQUENCE [LARGE SCALE GENOMIC DNA]</scope>
</reference>
<sequence>MTLTGDKLYSFAHEMLTNRRYKDAVVHIHDVYLDRIIDSLQEALFWTNRSLILSGRKATFQRKGIFMPSSQFFYVPQMFIVFIAVIALSE</sequence>
<proteinExistence type="predicted"/>
<evidence type="ECO:0000256" key="1">
    <source>
        <dbReference type="SAM" id="Phobius"/>
    </source>
</evidence>
<accession>A0A0M3JNB9</accession>
<keyword evidence="3" id="KW-1185">Reference proteome</keyword>
<evidence type="ECO:0000313" key="3">
    <source>
        <dbReference type="Proteomes" id="UP000267096"/>
    </source>
</evidence>
<evidence type="ECO:0000313" key="4">
    <source>
        <dbReference type="WBParaSite" id="ASIM_0000915901-mRNA-1"/>
    </source>
</evidence>
<keyword evidence="1" id="KW-1133">Transmembrane helix</keyword>
<keyword evidence="1" id="KW-0812">Transmembrane</keyword>
<name>A0A0M3JNB9_ANISI</name>
<evidence type="ECO:0000313" key="2">
    <source>
        <dbReference type="EMBL" id="VDK35126.1"/>
    </source>
</evidence>
<dbReference type="WBParaSite" id="ASIM_0000915901-mRNA-1">
    <property type="protein sequence ID" value="ASIM_0000915901-mRNA-1"/>
    <property type="gene ID" value="ASIM_0000915901"/>
</dbReference>
<reference evidence="4" key="1">
    <citation type="submission" date="2017-02" db="UniProtKB">
        <authorList>
            <consortium name="WormBaseParasite"/>
        </authorList>
    </citation>
    <scope>IDENTIFICATION</scope>
</reference>
<dbReference type="EMBL" id="UYRR01025533">
    <property type="protein sequence ID" value="VDK35126.1"/>
    <property type="molecule type" value="Genomic_DNA"/>
</dbReference>
<dbReference type="AlphaFoldDB" id="A0A0M3JNB9"/>
<keyword evidence="1" id="KW-0472">Membrane</keyword>
<gene>
    <name evidence="2" type="ORF">ASIM_LOCUS8900</name>
</gene>
<feature type="transmembrane region" description="Helical" evidence="1">
    <location>
        <begin position="72"/>
        <end position="89"/>
    </location>
</feature>
<organism evidence="4">
    <name type="scientific">Anisakis simplex</name>
    <name type="common">Herring worm</name>
    <dbReference type="NCBI Taxonomy" id="6269"/>
    <lineage>
        <taxon>Eukaryota</taxon>
        <taxon>Metazoa</taxon>
        <taxon>Ecdysozoa</taxon>
        <taxon>Nematoda</taxon>
        <taxon>Chromadorea</taxon>
        <taxon>Rhabditida</taxon>
        <taxon>Spirurina</taxon>
        <taxon>Ascaridomorpha</taxon>
        <taxon>Ascaridoidea</taxon>
        <taxon>Anisakidae</taxon>
        <taxon>Anisakis</taxon>
        <taxon>Anisakis simplex complex</taxon>
    </lineage>
</organism>
<dbReference type="Proteomes" id="UP000267096">
    <property type="component" value="Unassembled WGS sequence"/>
</dbReference>